<accession>A0A1D8AR30</accession>
<evidence type="ECO:0000313" key="2">
    <source>
        <dbReference type="EMBL" id="AOS43341.1"/>
    </source>
</evidence>
<feature type="transmembrane region" description="Helical" evidence="1">
    <location>
        <begin position="65"/>
        <end position="81"/>
    </location>
</feature>
<dbReference type="AlphaFoldDB" id="A0A1D8AR30"/>
<dbReference type="Proteomes" id="UP000095228">
    <property type="component" value="Chromosome"/>
</dbReference>
<feature type="transmembrane region" description="Helical" evidence="1">
    <location>
        <begin position="93"/>
        <end position="114"/>
    </location>
</feature>
<keyword evidence="1" id="KW-0812">Transmembrane</keyword>
<dbReference type="KEGG" id="obg:Verru16b_00384"/>
<gene>
    <name evidence="2" type="ORF">Verru16b_00384</name>
</gene>
<keyword evidence="1" id="KW-0472">Membrane</keyword>
<name>A0A1D8AR30_9BACT</name>
<protein>
    <submittedName>
        <fullName evidence="2">Uncharacterized protein</fullName>
    </submittedName>
</protein>
<reference evidence="2 3" key="1">
    <citation type="submission" date="2016-06" db="EMBL/GenBank/DDBJ databases">
        <title>Three novel species with peptidoglycan cell walls form the new genus Lacunisphaera gen. nov. in the family Opitutaceae of the verrucomicrobial subdivision 4.</title>
        <authorList>
            <person name="Rast P."/>
            <person name="Gloeckner I."/>
            <person name="Jogler M."/>
            <person name="Boedeker C."/>
            <person name="Jeske O."/>
            <person name="Wiegand S."/>
            <person name="Reinhardt R."/>
            <person name="Schumann P."/>
            <person name="Rohde M."/>
            <person name="Spring S."/>
            <person name="Gloeckner F.O."/>
            <person name="Jogler C."/>
        </authorList>
    </citation>
    <scope>NUCLEOTIDE SEQUENCE [LARGE SCALE GENOMIC DNA]</scope>
    <source>
        <strain evidence="2 3">IG16b</strain>
    </source>
</reference>
<feature type="transmembrane region" description="Helical" evidence="1">
    <location>
        <begin position="27"/>
        <end position="45"/>
    </location>
</feature>
<sequence length="125" mass="14054">MENHSLKYLYLTLAATTAAGSLYNPDFRWSGASVMVATCLMVVFFSREKEQDERVEQLKLKSIRLALPVSAVAVFGHALLVKLTRGGQPGLRYLSAFDLLIIAMVIALGLYHGWRWQDGREIRPE</sequence>
<evidence type="ECO:0000313" key="3">
    <source>
        <dbReference type="Proteomes" id="UP000095228"/>
    </source>
</evidence>
<keyword evidence="1" id="KW-1133">Transmembrane helix</keyword>
<proteinExistence type="predicted"/>
<dbReference type="EMBL" id="CP016094">
    <property type="protein sequence ID" value="AOS43341.1"/>
    <property type="molecule type" value="Genomic_DNA"/>
</dbReference>
<dbReference type="RefSeq" id="WP_069960704.1">
    <property type="nucleotide sequence ID" value="NZ_CP016094.1"/>
</dbReference>
<evidence type="ECO:0000256" key="1">
    <source>
        <dbReference type="SAM" id="Phobius"/>
    </source>
</evidence>
<dbReference type="STRING" id="1838286.Verru16b_00384"/>
<organism evidence="2 3">
    <name type="scientific">Lacunisphaera limnophila</name>
    <dbReference type="NCBI Taxonomy" id="1838286"/>
    <lineage>
        <taxon>Bacteria</taxon>
        <taxon>Pseudomonadati</taxon>
        <taxon>Verrucomicrobiota</taxon>
        <taxon>Opitutia</taxon>
        <taxon>Opitutales</taxon>
        <taxon>Opitutaceae</taxon>
        <taxon>Lacunisphaera</taxon>
    </lineage>
</organism>
<keyword evidence="3" id="KW-1185">Reference proteome</keyword>
<dbReference type="OrthoDB" id="894278at2"/>